<evidence type="ECO:0000313" key="3">
    <source>
        <dbReference type="Proteomes" id="UP000194127"/>
    </source>
</evidence>
<name>A0A1X6MWV9_9APHY</name>
<feature type="compositionally biased region" description="Low complexity" evidence="1">
    <location>
        <begin position="81"/>
        <end position="90"/>
    </location>
</feature>
<dbReference type="RefSeq" id="XP_024337635.1">
    <property type="nucleotide sequence ID" value="XM_024486007.1"/>
</dbReference>
<evidence type="ECO:0000313" key="2">
    <source>
        <dbReference type="EMBL" id="OSX60841.1"/>
    </source>
</evidence>
<organism evidence="2 3">
    <name type="scientific">Postia placenta MAD-698-R-SB12</name>
    <dbReference type="NCBI Taxonomy" id="670580"/>
    <lineage>
        <taxon>Eukaryota</taxon>
        <taxon>Fungi</taxon>
        <taxon>Dikarya</taxon>
        <taxon>Basidiomycota</taxon>
        <taxon>Agaricomycotina</taxon>
        <taxon>Agaricomycetes</taxon>
        <taxon>Polyporales</taxon>
        <taxon>Adustoporiaceae</taxon>
        <taxon>Rhodonia</taxon>
    </lineage>
</organism>
<sequence length="309" mass="32820">PNRSCIVGIRASVIKADAFNSGVSPVRPVSVQPDTQLDDPEAVAEDVDVAVDLKNADRVAEWLKTTDGSEKPVGPDDADSDVASADMGMDLSGDDVSSPSAADVGNESETCTVADEMEDLHEMFDDFLFPKLSDPAFDLIPLVGISYDLTARGEPADPRGFLEEANFMAELIRKARDGTLEDVSDSEAVVAAMPTGGVQKEESLIQVPAAEHASAQGLPASDSDTTATEHLANMLSTALLETANRPLVPEADPSPHAEKDVVNTSSRSSKAWFPAKLAGLVRRVSARITAVSTSILRAVRLRNVRDDEH</sequence>
<dbReference type="GeneID" id="36330956"/>
<accession>A0A1X6MWV9</accession>
<dbReference type="Proteomes" id="UP000194127">
    <property type="component" value="Unassembled WGS sequence"/>
</dbReference>
<dbReference type="OrthoDB" id="2756691at2759"/>
<protein>
    <submittedName>
        <fullName evidence="2">Uncharacterized protein</fullName>
    </submittedName>
</protein>
<feature type="non-terminal residue" evidence="2">
    <location>
        <position position="1"/>
    </location>
</feature>
<dbReference type="EMBL" id="KZ110599">
    <property type="protein sequence ID" value="OSX60841.1"/>
    <property type="molecule type" value="Genomic_DNA"/>
</dbReference>
<proteinExistence type="predicted"/>
<keyword evidence="3" id="KW-1185">Reference proteome</keyword>
<evidence type="ECO:0000256" key="1">
    <source>
        <dbReference type="SAM" id="MobiDB-lite"/>
    </source>
</evidence>
<feature type="region of interest" description="Disordered" evidence="1">
    <location>
        <begin position="63"/>
        <end position="106"/>
    </location>
</feature>
<dbReference type="AlphaFoldDB" id="A0A1X6MWV9"/>
<gene>
    <name evidence="2" type="ORF">POSPLADRAFT_1146962</name>
</gene>
<reference evidence="2 3" key="1">
    <citation type="submission" date="2017-04" db="EMBL/GenBank/DDBJ databases">
        <title>Genome Sequence of the Model Brown-Rot Fungus Postia placenta SB12.</title>
        <authorList>
            <consortium name="DOE Joint Genome Institute"/>
            <person name="Gaskell J."/>
            <person name="Kersten P."/>
            <person name="Larrondo L.F."/>
            <person name="Canessa P."/>
            <person name="Martinez D."/>
            <person name="Hibbett D."/>
            <person name="Schmoll M."/>
            <person name="Kubicek C.P."/>
            <person name="Martinez A.T."/>
            <person name="Yadav J."/>
            <person name="Master E."/>
            <person name="Magnuson J.K."/>
            <person name="James T."/>
            <person name="Yaver D."/>
            <person name="Berka R."/>
            <person name="Labutti K."/>
            <person name="Lipzen A."/>
            <person name="Aerts A."/>
            <person name="Barry K."/>
            <person name="Henrissat B."/>
            <person name="Blanchette R."/>
            <person name="Grigoriev I."/>
            <person name="Cullen D."/>
        </authorList>
    </citation>
    <scope>NUCLEOTIDE SEQUENCE [LARGE SCALE GENOMIC DNA]</scope>
    <source>
        <strain evidence="2 3">MAD-698-R-SB12</strain>
    </source>
</reference>